<proteinExistence type="predicted"/>
<dbReference type="EMBL" id="JAFBDR010000008">
    <property type="protein sequence ID" value="MBM7571337.1"/>
    <property type="molecule type" value="Genomic_DNA"/>
</dbReference>
<comment type="cofactor">
    <cofactor evidence="1">
        <name>Zn(2+)</name>
        <dbReference type="ChEBI" id="CHEBI:29105"/>
    </cofactor>
</comment>
<dbReference type="InterPro" id="IPR024078">
    <property type="entry name" value="LmbE-like_dom_sf"/>
</dbReference>
<dbReference type="RefSeq" id="WP_204498862.1">
    <property type="nucleotide sequence ID" value="NZ_JAFBDR010000008.1"/>
</dbReference>
<sequence length="292" mass="32616">MNLKELIINLFKPINIPMTKLILNNHYKGDKALSGTNHAKRVLILAPHMDDETIGPGGTIKRHADEGAEVHCVFITDGSNSVSDLPKEELIKARQREVENVKDILGLTDIHYMGLPDGEVASDEASQQQLLAIIKKVNPDMIYSTLLVDAHPDHTATARILADTIEQIPDLDCTIRQYEINCAIPPAYINCNVDISQTFDTKKAAIDKFESQAIAFDGFLALNKIKANIVNGQVRAVEGFLELSPDELVAHAKKIPTKDFSRMFKQINRTDTLLWAIFKNLKAKQDMYRNSL</sequence>
<reference evidence="2 3" key="1">
    <citation type="submission" date="2021-01" db="EMBL/GenBank/DDBJ databases">
        <title>Genomic Encyclopedia of Type Strains, Phase IV (KMG-IV): sequencing the most valuable type-strain genomes for metagenomic binning, comparative biology and taxonomic classification.</title>
        <authorList>
            <person name="Goeker M."/>
        </authorList>
    </citation>
    <scope>NUCLEOTIDE SEQUENCE [LARGE SCALE GENOMIC DNA]</scope>
    <source>
        <strain evidence="2 3">DSM 23711</strain>
    </source>
</reference>
<dbReference type="Gene3D" id="3.40.50.10320">
    <property type="entry name" value="LmbE-like"/>
    <property type="match status" value="1"/>
</dbReference>
<gene>
    <name evidence="2" type="ORF">JOC48_001833</name>
</gene>
<evidence type="ECO:0000313" key="2">
    <source>
        <dbReference type="EMBL" id="MBM7571337.1"/>
    </source>
</evidence>
<dbReference type="PANTHER" id="PTHR12993">
    <property type="entry name" value="N-ACETYLGLUCOSAMINYL-PHOSPHATIDYLINOSITOL DE-N-ACETYLASE-RELATED"/>
    <property type="match status" value="1"/>
</dbReference>
<organism evidence="2 3">
    <name type="scientific">Aquibacillus albus</name>
    <dbReference type="NCBI Taxonomy" id="1168171"/>
    <lineage>
        <taxon>Bacteria</taxon>
        <taxon>Bacillati</taxon>
        <taxon>Bacillota</taxon>
        <taxon>Bacilli</taxon>
        <taxon>Bacillales</taxon>
        <taxon>Bacillaceae</taxon>
        <taxon>Aquibacillus</taxon>
    </lineage>
</organism>
<dbReference type="InterPro" id="IPR003737">
    <property type="entry name" value="GlcNAc_PI_deacetylase-related"/>
</dbReference>
<name>A0ABS2MZM7_9BACI</name>
<evidence type="ECO:0000313" key="3">
    <source>
        <dbReference type="Proteomes" id="UP001296943"/>
    </source>
</evidence>
<comment type="caution">
    <text evidence="2">The sequence shown here is derived from an EMBL/GenBank/DDBJ whole genome shotgun (WGS) entry which is preliminary data.</text>
</comment>
<dbReference type="Proteomes" id="UP001296943">
    <property type="component" value="Unassembled WGS sequence"/>
</dbReference>
<dbReference type="PANTHER" id="PTHR12993:SF11">
    <property type="entry name" value="N-ACETYLGLUCOSAMINYL-PHOSPHATIDYLINOSITOL DE-N-ACETYLASE"/>
    <property type="match status" value="1"/>
</dbReference>
<dbReference type="Pfam" id="PF02585">
    <property type="entry name" value="PIG-L"/>
    <property type="match status" value="1"/>
</dbReference>
<keyword evidence="3" id="KW-1185">Reference proteome</keyword>
<protein>
    <submittedName>
        <fullName evidence="2">LmbE family N-acetylglucosaminyl deacetylase</fullName>
    </submittedName>
</protein>
<accession>A0ABS2MZM7</accession>
<dbReference type="SUPFAM" id="SSF102588">
    <property type="entry name" value="LmbE-like"/>
    <property type="match status" value="1"/>
</dbReference>
<evidence type="ECO:0000256" key="1">
    <source>
        <dbReference type="ARBA" id="ARBA00001947"/>
    </source>
</evidence>